<evidence type="ECO:0000313" key="1">
    <source>
        <dbReference type="EMBL" id="GAH43740.1"/>
    </source>
</evidence>
<feature type="non-terminal residue" evidence="1">
    <location>
        <position position="1"/>
    </location>
</feature>
<reference evidence="1" key="1">
    <citation type="journal article" date="2014" name="Front. Microbiol.">
        <title>High frequency of phylogenetically diverse reductive dehalogenase-homologous genes in deep subseafloor sedimentary metagenomes.</title>
        <authorList>
            <person name="Kawai M."/>
            <person name="Futagami T."/>
            <person name="Toyoda A."/>
            <person name="Takaki Y."/>
            <person name="Nishi S."/>
            <person name="Hori S."/>
            <person name="Arai W."/>
            <person name="Tsubouchi T."/>
            <person name="Morono Y."/>
            <person name="Uchiyama I."/>
            <person name="Ito T."/>
            <person name="Fujiyama A."/>
            <person name="Inagaki F."/>
            <person name="Takami H."/>
        </authorList>
    </citation>
    <scope>NUCLEOTIDE SEQUENCE</scope>
    <source>
        <strain evidence="1">Expedition CK06-06</strain>
    </source>
</reference>
<sequence>RDYLKDAVAAIHLSQAQGTFPLVERDASAYALWGSTYKTPRTWFNQIVKNWLNQKVAGQVPIIFRGTYLVPGDTECEIRGRASPESGDPSGLNVHFGTSKTALIHIQAITQDQFEAGVEITGLTNGLKYYFQVRPTVQIAHQGSWSGIYYSTPVEP</sequence>
<dbReference type="AlphaFoldDB" id="X1GFY6"/>
<organism evidence="1">
    <name type="scientific">marine sediment metagenome</name>
    <dbReference type="NCBI Taxonomy" id="412755"/>
    <lineage>
        <taxon>unclassified sequences</taxon>
        <taxon>metagenomes</taxon>
        <taxon>ecological metagenomes</taxon>
    </lineage>
</organism>
<dbReference type="EMBL" id="BARU01009972">
    <property type="protein sequence ID" value="GAH43740.1"/>
    <property type="molecule type" value="Genomic_DNA"/>
</dbReference>
<accession>X1GFY6</accession>
<protein>
    <submittedName>
        <fullName evidence="1">Uncharacterized protein</fullName>
    </submittedName>
</protein>
<name>X1GFY6_9ZZZZ</name>
<gene>
    <name evidence="1" type="ORF">S03H2_19126</name>
</gene>
<comment type="caution">
    <text evidence="1">The sequence shown here is derived from an EMBL/GenBank/DDBJ whole genome shotgun (WGS) entry which is preliminary data.</text>
</comment>
<proteinExistence type="predicted"/>